<name>A0A8S5R7J6_9VIRU</name>
<organism evidence="1">
    <name type="scientific">virus sp. ctah610</name>
    <dbReference type="NCBI Taxonomy" id="2826807"/>
    <lineage>
        <taxon>Viruses</taxon>
    </lineage>
</organism>
<keyword evidence="1" id="KW-0804">Transcription</keyword>
<dbReference type="GO" id="GO:0000428">
    <property type="term" value="C:DNA-directed RNA polymerase complex"/>
    <property type="evidence" value="ECO:0007669"/>
    <property type="project" value="UniProtKB-KW"/>
</dbReference>
<dbReference type="EMBL" id="BK015827">
    <property type="protein sequence ID" value="DAE27057.1"/>
    <property type="molecule type" value="Genomic_DNA"/>
</dbReference>
<accession>A0A8S5R7J6</accession>
<evidence type="ECO:0000313" key="1">
    <source>
        <dbReference type="EMBL" id="DAE27057.1"/>
    </source>
</evidence>
<keyword evidence="1" id="KW-0240">DNA-directed RNA polymerase</keyword>
<protein>
    <submittedName>
        <fullName evidence="1">DNA-directed RNA polymerase</fullName>
    </submittedName>
</protein>
<reference evidence="1" key="1">
    <citation type="journal article" date="2021" name="Proc. Natl. Acad. Sci. U.S.A.">
        <title>A Catalog of Tens of Thousands of Viruses from Human Metagenomes Reveals Hidden Associations with Chronic Diseases.</title>
        <authorList>
            <person name="Tisza M.J."/>
            <person name="Buck C.B."/>
        </authorList>
    </citation>
    <scope>NUCLEOTIDE SEQUENCE</scope>
    <source>
        <strain evidence="1">Ctah610</strain>
    </source>
</reference>
<sequence>MEAQGKLMVKCKVCGQGFPPNIESHYKVRDIEVTGLSVINRKEEVKYYDAFDCPYCGCQVIAQERKHSIK</sequence>
<proteinExistence type="predicted"/>